<feature type="domain" description="C2H2-type" evidence="6">
    <location>
        <begin position="217"/>
        <end position="241"/>
    </location>
</feature>
<keyword evidence="8" id="KW-1185">Reference proteome</keyword>
<dbReference type="InterPro" id="IPR022755">
    <property type="entry name" value="Znf_C2H2_jaz"/>
</dbReference>
<evidence type="ECO:0000256" key="2">
    <source>
        <dbReference type="ARBA" id="ARBA00022737"/>
    </source>
</evidence>
<feature type="domain" description="C2H2-type" evidence="6">
    <location>
        <begin position="104"/>
        <end position="133"/>
    </location>
</feature>
<accession>A0AAD7U2Y7</accession>
<keyword evidence="3 5" id="KW-0863">Zinc-finger</keyword>
<dbReference type="Gene3D" id="3.30.160.60">
    <property type="entry name" value="Classic Zinc Finger"/>
    <property type="match status" value="3"/>
</dbReference>
<keyword evidence="4" id="KW-0862">Zinc</keyword>
<dbReference type="GO" id="GO:0008270">
    <property type="term" value="F:zinc ion binding"/>
    <property type="evidence" value="ECO:0007669"/>
    <property type="project" value="UniProtKB-KW"/>
</dbReference>
<protein>
    <recommendedName>
        <fullName evidence="6">C2H2-type domain-containing protein</fullName>
    </recommendedName>
</protein>
<evidence type="ECO:0000259" key="6">
    <source>
        <dbReference type="PROSITE" id="PS50157"/>
    </source>
</evidence>
<dbReference type="Proteomes" id="UP001215151">
    <property type="component" value="Unassembled WGS sequence"/>
</dbReference>
<dbReference type="GO" id="GO:0005634">
    <property type="term" value="C:nucleus"/>
    <property type="evidence" value="ECO:0007669"/>
    <property type="project" value="TreeGrafter"/>
</dbReference>
<dbReference type="GO" id="GO:0000981">
    <property type="term" value="F:DNA-binding transcription factor activity, RNA polymerase II-specific"/>
    <property type="evidence" value="ECO:0007669"/>
    <property type="project" value="TreeGrafter"/>
</dbReference>
<dbReference type="InterPro" id="IPR036236">
    <property type="entry name" value="Znf_C2H2_sf"/>
</dbReference>
<proteinExistence type="predicted"/>
<keyword evidence="2" id="KW-0677">Repeat</keyword>
<dbReference type="PANTHER" id="PTHR24409:SF356">
    <property type="entry name" value="C2H2 FINGER DOMAIN TRANSCRIPTION FACTOR (EUROFUNG)"/>
    <property type="match status" value="1"/>
</dbReference>
<gene>
    <name evidence="7" type="ORF">ONZ51_g1019</name>
</gene>
<keyword evidence="1" id="KW-0479">Metal-binding</keyword>
<dbReference type="SMART" id="SM00355">
    <property type="entry name" value="ZnF_C2H2"/>
    <property type="match status" value="7"/>
</dbReference>
<dbReference type="GO" id="GO:0000977">
    <property type="term" value="F:RNA polymerase II transcription regulatory region sequence-specific DNA binding"/>
    <property type="evidence" value="ECO:0007669"/>
    <property type="project" value="TreeGrafter"/>
</dbReference>
<dbReference type="PROSITE" id="PS00028">
    <property type="entry name" value="ZINC_FINGER_C2H2_1"/>
    <property type="match status" value="2"/>
</dbReference>
<dbReference type="Pfam" id="PF12171">
    <property type="entry name" value="zf-C2H2_jaz"/>
    <property type="match status" value="1"/>
</dbReference>
<dbReference type="Pfam" id="PF12874">
    <property type="entry name" value="zf-met"/>
    <property type="match status" value="1"/>
</dbReference>
<reference evidence="7" key="1">
    <citation type="submission" date="2022-11" db="EMBL/GenBank/DDBJ databases">
        <title>Genome Sequence of Cubamyces cubensis.</title>
        <authorList>
            <person name="Buettner E."/>
        </authorList>
    </citation>
    <scope>NUCLEOTIDE SEQUENCE</scope>
    <source>
        <strain evidence="7">MPL-01</strain>
    </source>
</reference>
<dbReference type="PROSITE" id="PS50157">
    <property type="entry name" value="ZINC_FINGER_C2H2_2"/>
    <property type="match status" value="2"/>
</dbReference>
<dbReference type="SUPFAM" id="SSF57667">
    <property type="entry name" value="beta-beta-alpha zinc fingers"/>
    <property type="match status" value="3"/>
</dbReference>
<dbReference type="AlphaFoldDB" id="A0AAD7U2Y7"/>
<name>A0AAD7U2Y7_9APHY</name>
<comment type="caution">
    <text evidence="7">The sequence shown here is derived from an EMBL/GenBank/DDBJ whole genome shotgun (WGS) entry which is preliminary data.</text>
</comment>
<evidence type="ECO:0000256" key="1">
    <source>
        <dbReference type="ARBA" id="ARBA00022723"/>
    </source>
</evidence>
<evidence type="ECO:0000256" key="3">
    <source>
        <dbReference type="ARBA" id="ARBA00022771"/>
    </source>
</evidence>
<evidence type="ECO:0000313" key="8">
    <source>
        <dbReference type="Proteomes" id="UP001215151"/>
    </source>
</evidence>
<evidence type="ECO:0000256" key="5">
    <source>
        <dbReference type="PROSITE-ProRule" id="PRU00042"/>
    </source>
</evidence>
<dbReference type="PANTHER" id="PTHR24409">
    <property type="entry name" value="ZINC FINGER PROTEIN 142"/>
    <property type="match status" value="1"/>
</dbReference>
<dbReference type="InterPro" id="IPR013087">
    <property type="entry name" value="Znf_C2H2_type"/>
</dbReference>
<dbReference type="EMBL" id="JAPEVG010000013">
    <property type="protein sequence ID" value="KAJ8496571.1"/>
    <property type="molecule type" value="Genomic_DNA"/>
</dbReference>
<sequence>MAWCDRCDRFFSTEHSLWQHKQNSGMHHICYECNKDFASAWALKQHYTQSPRHPYCQRCEELFDDYEELYDHYEDAHWYCQPCNMIFESELGLHEHRRQKHADRYCVSCKRMFQNANNLDSHRRSAVHQGRSVACPMKGCNKAFVSNAALVLHLESGACVSRVDRDTVNRIVERFDRQNIITNPSRMITGGPGVTSAHRPVVVDQWATERSWNGAGYECYLCHRTYRTLTALNQHLRSPVHEDKLYRCPRNLYGCGDEFSTLSAFCQHVESGSCGVRRFRGEVDRVLEGLSSGMKRLTMG</sequence>
<organism evidence="7 8">
    <name type="scientific">Trametes cubensis</name>
    <dbReference type="NCBI Taxonomy" id="1111947"/>
    <lineage>
        <taxon>Eukaryota</taxon>
        <taxon>Fungi</taxon>
        <taxon>Dikarya</taxon>
        <taxon>Basidiomycota</taxon>
        <taxon>Agaricomycotina</taxon>
        <taxon>Agaricomycetes</taxon>
        <taxon>Polyporales</taxon>
        <taxon>Polyporaceae</taxon>
        <taxon>Trametes</taxon>
    </lineage>
</organism>
<evidence type="ECO:0000313" key="7">
    <source>
        <dbReference type="EMBL" id="KAJ8496571.1"/>
    </source>
</evidence>
<evidence type="ECO:0000256" key="4">
    <source>
        <dbReference type="ARBA" id="ARBA00022833"/>
    </source>
</evidence>